<sequence>MKRLSLSFAFLTLALTPLAATAQQKTTASTPSAVERDLRTFSGWVDQKIDSASAGAHRKWPKLMADFDRQSARLDRATDSLSAQSKQKYAAQKARYKTWAANQQRIDAAVQNDPTAATAAQNKLLGEKVNISTARATELPDLYGRFLESTRAQRRTWMAADWSAAGLVLEKLNARYEQVKESLDIDEKVRIRSLQGEFRTLEKAKDMKDIFNGL</sequence>
<protein>
    <recommendedName>
        <fullName evidence="2">DUF6565 domain-containing protein</fullName>
    </recommendedName>
</protein>
<gene>
    <name evidence="3" type="ORF">GCM10011383_33950</name>
</gene>
<evidence type="ECO:0000313" key="3">
    <source>
        <dbReference type="EMBL" id="GGF19555.1"/>
    </source>
</evidence>
<dbReference type="Pfam" id="PF20203">
    <property type="entry name" value="DUF6565"/>
    <property type="match status" value="1"/>
</dbReference>
<accession>A0ABQ1UJI3</accession>
<feature type="chain" id="PRO_5046029924" description="DUF6565 domain-containing protein" evidence="1">
    <location>
        <begin position="23"/>
        <end position="214"/>
    </location>
</feature>
<organism evidence="3 4">
    <name type="scientific">Hymenobacter cavernae</name>
    <dbReference type="NCBI Taxonomy" id="2044852"/>
    <lineage>
        <taxon>Bacteria</taxon>
        <taxon>Pseudomonadati</taxon>
        <taxon>Bacteroidota</taxon>
        <taxon>Cytophagia</taxon>
        <taxon>Cytophagales</taxon>
        <taxon>Hymenobacteraceae</taxon>
        <taxon>Hymenobacter</taxon>
    </lineage>
</organism>
<feature type="signal peptide" evidence="1">
    <location>
        <begin position="1"/>
        <end position="22"/>
    </location>
</feature>
<keyword evidence="4" id="KW-1185">Reference proteome</keyword>
<dbReference type="InterPro" id="IPR046695">
    <property type="entry name" value="DUF6565"/>
</dbReference>
<feature type="domain" description="DUF6565" evidence="2">
    <location>
        <begin position="156"/>
        <end position="213"/>
    </location>
</feature>
<dbReference type="EMBL" id="BMHT01000006">
    <property type="protein sequence ID" value="GGF19555.1"/>
    <property type="molecule type" value="Genomic_DNA"/>
</dbReference>
<keyword evidence="1" id="KW-0732">Signal</keyword>
<reference evidence="4" key="1">
    <citation type="journal article" date="2019" name="Int. J. Syst. Evol. Microbiol.">
        <title>The Global Catalogue of Microorganisms (GCM) 10K type strain sequencing project: providing services to taxonomists for standard genome sequencing and annotation.</title>
        <authorList>
            <consortium name="The Broad Institute Genomics Platform"/>
            <consortium name="The Broad Institute Genome Sequencing Center for Infectious Disease"/>
            <person name="Wu L."/>
            <person name="Ma J."/>
        </authorList>
    </citation>
    <scope>NUCLEOTIDE SEQUENCE [LARGE SCALE GENOMIC DNA]</scope>
    <source>
        <strain evidence="4">CGMCC 1.15197</strain>
    </source>
</reference>
<comment type="caution">
    <text evidence="3">The sequence shown here is derived from an EMBL/GenBank/DDBJ whole genome shotgun (WGS) entry which is preliminary data.</text>
</comment>
<evidence type="ECO:0000313" key="4">
    <source>
        <dbReference type="Proteomes" id="UP000632273"/>
    </source>
</evidence>
<evidence type="ECO:0000256" key="1">
    <source>
        <dbReference type="SAM" id="SignalP"/>
    </source>
</evidence>
<name>A0ABQ1UJI3_9BACT</name>
<evidence type="ECO:0000259" key="2">
    <source>
        <dbReference type="Pfam" id="PF20203"/>
    </source>
</evidence>
<dbReference type="Proteomes" id="UP000632273">
    <property type="component" value="Unassembled WGS sequence"/>
</dbReference>
<dbReference type="RefSeq" id="WP_188815224.1">
    <property type="nucleotide sequence ID" value="NZ_BMHT01000006.1"/>
</dbReference>
<proteinExistence type="predicted"/>